<feature type="transmembrane region" description="Helical" evidence="1">
    <location>
        <begin position="12"/>
        <end position="33"/>
    </location>
</feature>
<sequence length="54" mass="5609">MAGDGAGPARNFAIILIVHLAVLVLWQVAVDAFHVPKFILPSPLATVQTLGTAS</sequence>
<accession>A0A0E3VWV4</accession>
<proteinExistence type="predicted"/>
<dbReference type="AlphaFoldDB" id="A0A0E3VWV4"/>
<name>A0A0E3VWV4_9BRAD</name>
<reference evidence="2 3" key="1">
    <citation type="submission" date="2014-11" db="EMBL/GenBank/DDBJ databases">
        <title>Symbiosis island explosion on the genome of extra-slow-growing strains of soybean bradyrhizobia with massive insertion sequences.</title>
        <authorList>
            <person name="Iida T."/>
            <person name="Minamisawa K."/>
        </authorList>
    </citation>
    <scope>NUCLEOTIDE SEQUENCE [LARGE SCALE GENOMIC DNA]</scope>
    <source>
        <strain evidence="2 3">NK6</strain>
    </source>
</reference>
<gene>
    <name evidence="2" type="ORF">NK6_8416</name>
</gene>
<keyword evidence="1" id="KW-1133">Transmembrane helix</keyword>
<dbReference type="Proteomes" id="UP000063308">
    <property type="component" value="Chromosome"/>
</dbReference>
<evidence type="ECO:0000313" key="3">
    <source>
        <dbReference type="Proteomes" id="UP000063308"/>
    </source>
</evidence>
<evidence type="ECO:0000313" key="2">
    <source>
        <dbReference type="EMBL" id="BAR61565.1"/>
    </source>
</evidence>
<evidence type="ECO:0000256" key="1">
    <source>
        <dbReference type="SAM" id="Phobius"/>
    </source>
</evidence>
<evidence type="ECO:0008006" key="4">
    <source>
        <dbReference type="Google" id="ProtNLM"/>
    </source>
</evidence>
<keyword evidence="1" id="KW-0812">Transmembrane</keyword>
<keyword evidence="1" id="KW-0472">Membrane</keyword>
<organism evidence="2 3">
    <name type="scientific">Bradyrhizobium diazoefficiens</name>
    <dbReference type="NCBI Taxonomy" id="1355477"/>
    <lineage>
        <taxon>Bacteria</taxon>
        <taxon>Pseudomonadati</taxon>
        <taxon>Pseudomonadota</taxon>
        <taxon>Alphaproteobacteria</taxon>
        <taxon>Hyphomicrobiales</taxon>
        <taxon>Nitrobacteraceae</taxon>
        <taxon>Bradyrhizobium</taxon>
    </lineage>
</organism>
<protein>
    <recommendedName>
        <fullName evidence="4">ABC transporter permease protein</fullName>
    </recommendedName>
</protein>
<dbReference type="EMBL" id="AP014685">
    <property type="protein sequence ID" value="BAR61565.1"/>
    <property type="molecule type" value="Genomic_DNA"/>
</dbReference>